<protein>
    <submittedName>
        <fullName evidence="1">Uncharacterized protein</fullName>
    </submittedName>
</protein>
<reference evidence="1" key="1">
    <citation type="submission" date="2014-09" db="EMBL/GenBank/DDBJ databases">
        <authorList>
            <person name="Magalhaes I.L.F."/>
            <person name="Oliveira U."/>
            <person name="Santos F.R."/>
            <person name="Vidigal T.H.D.A."/>
            <person name="Brescovit A.D."/>
            <person name="Santos A.J."/>
        </authorList>
    </citation>
    <scope>NUCLEOTIDE SEQUENCE</scope>
    <source>
        <tissue evidence="1">Shoot tissue taken approximately 20 cm above the soil surface</tissue>
    </source>
</reference>
<dbReference type="AlphaFoldDB" id="A0A0A9FLX0"/>
<dbReference type="EMBL" id="GBRH01185672">
    <property type="protein sequence ID" value="JAE12224.1"/>
    <property type="molecule type" value="Transcribed_RNA"/>
</dbReference>
<reference evidence="1" key="2">
    <citation type="journal article" date="2015" name="Data Brief">
        <title>Shoot transcriptome of the giant reed, Arundo donax.</title>
        <authorList>
            <person name="Barrero R.A."/>
            <person name="Guerrero F.D."/>
            <person name="Moolhuijzen P."/>
            <person name="Goolsby J.A."/>
            <person name="Tidwell J."/>
            <person name="Bellgard S.E."/>
            <person name="Bellgard M.I."/>
        </authorList>
    </citation>
    <scope>NUCLEOTIDE SEQUENCE</scope>
    <source>
        <tissue evidence="1">Shoot tissue taken approximately 20 cm above the soil surface</tissue>
    </source>
</reference>
<organism evidence="1">
    <name type="scientific">Arundo donax</name>
    <name type="common">Giant reed</name>
    <name type="synonym">Donax arundinaceus</name>
    <dbReference type="NCBI Taxonomy" id="35708"/>
    <lineage>
        <taxon>Eukaryota</taxon>
        <taxon>Viridiplantae</taxon>
        <taxon>Streptophyta</taxon>
        <taxon>Embryophyta</taxon>
        <taxon>Tracheophyta</taxon>
        <taxon>Spermatophyta</taxon>
        <taxon>Magnoliopsida</taxon>
        <taxon>Liliopsida</taxon>
        <taxon>Poales</taxon>
        <taxon>Poaceae</taxon>
        <taxon>PACMAD clade</taxon>
        <taxon>Arundinoideae</taxon>
        <taxon>Arundineae</taxon>
        <taxon>Arundo</taxon>
    </lineage>
</organism>
<proteinExistence type="predicted"/>
<accession>A0A0A9FLX0</accession>
<sequence>MSTCLAGMHTQIEGDQVYEDCKVFFYI</sequence>
<evidence type="ECO:0000313" key="1">
    <source>
        <dbReference type="EMBL" id="JAE12224.1"/>
    </source>
</evidence>
<name>A0A0A9FLX0_ARUDO</name>